<dbReference type="EMBL" id="CP001576">
    <property type="protein sequence ID" value="ACO70121.1"/>
    <property type="molecule type" value="Genomic_DNA"/>
</dbReference>
<evidence type="ECO:0000256" key="1">
    <source>
        <dbReference type="SAM" id="MobiDB-lite"/>
    </source>
</evidence>
<feature type="region of interest" description="Disordered" evidence="1">
    <location>
        <begin position="229"/>
        <end position="253"/>
    </location>
</feature>
<dbReference type="OrthoDB" id="44820at2759"/>
<dbReference type="RefSeq" id="XP_002508863.1">
    <property type="nucleotide sequence ID" value="XM_002508817.1"/>
</dbReference>
<dbReference type="Proteomes" id="UP000002009">
    <property type="component" value="Chromosome 10"/>
</dbReference>
<gene>
    <name evidence="2" type="ORF">MICPUN_109072</name>
</gene>
<feature type="region of interest" description="Disordered" evidence="1">
    <location>
        <begin position="172"/>
        <end position="192"/>
    </location>
</feature>
<keyword evidence="3" id="KW-1185">Reference proteome</keyword>
<dbReference type="GeneID" id="8247140"/>
<dbReference type="Pfam" id="PF10184">
    <property type="entry name" value="DUF2358"/>
    <property type="match status" value="1"/>
</dbReference>
<dbReference type="STRING" id="296587.C1FHL4"/>
<dbReference type="PANTHER" id="PTHR31094:SF2">
    <property type="entry name" value="RIKEN CDNA 2310061I04 GENE"/>
    <property type="match status" value="1"/>
</dbReference>
<dbReference type="OMA" id="DETMTFA"/>
<feature type="compositionally biased region" description="Basic and acidic residues" evidence="1">
    <location>
        <begin position="173"/>
        <end position="187"/>
    </location>
</feature>
<dbReference type="InterPro" id="IPR018790">
    <property type="entry name" value="DUF2358"/>
</dbReference>
<accession>C1FHL4</accession>
<dbReference type="InParanoid" id="C1FHL4"/>
<name>C1FHL4_MICCC</name>
<dbReference type="KEGG" id="mis:MICPUN_109072"/>
<sequence>MSLAAASHAAALCRPTVSGTSRSRPAAFASCEQHRGRLDAPGVASVAPASTVRLARGRRGRPSTTVTRAHVGDPEWFANQALAAGVILAGFVATGGLEELGLGSPSDGSEDGPGEPCSYCEGTGRTECQCTRWSDDGEGCASCGYTGVSICPACRGGGRAVRVTLEIPVETEEQTKEQLRQRDEQRRFVNGSSRGFKLPGVAVHASTTLEPDSLPRSWGAAAADAAVGAEKSGGAGSNGSNGDDDPASSKDDDFYAQSGEAIRTLREDYPDLLDRQLTWGIYRDDVGLVDNTGEWHDRGHVVASGIGEYKRTHKWLRTAASILFSHVEVNVVRIWSPLGSSGVRTIKVRWSITAKLRLVGNLTEDCHFDGISEYKLDRAGFIYQHSFTDLDWDVAQMKDRIAALSFGQMRQREPQLGSGQWFKGIVPEGWWNH</sequence>
<dbReference type="AlphaFoldDB" id="C1FHL4"/>
<proteinExistence type="predicted"/>
<evidence type="ECO:0000313" key="2">
    <source>
        <dbReference type="EMBL" id="ACO70121.1"/>
    </source>
</evidence>
<dbReference type="PANTHER" id="PTHR31094">
    <property type="entry name" value="RIKEN CDNA 2310061I04 GENE"/>
    <property type="match status" value="1"/>
</dbReference>
<dbReference type="eggNOG" id="ENOG502QQJ9">
    <property type="taxonomic scope" value="Eukaryota"/>
</dbReference>
<protein>
    <submittedName>
        <fullName evidence="2">Uncharacterized protein</fullName>
    </submittedName>
</protein>
<organism evidence="2 3">
    <name type="scientific">Micromonas commoda (strain RCC299 / NOUM17 / CCMP2709)</name>
    <name type="common">Picoplanktonic green alga</name>
    <dbReference type="NCBI Taxonomy" id="296587"/>
    <lineage>
        <taxon>Eukaryota</taxon>
        <taxon>Viridiplantae</taxon>
        <taxon>Chlorophyta</taxon>
        <taxon>Mamiellophyceae</taxon>
        <taxon>Mamiellales</taxon>
        <taxon>Mamiellaceae</taxon>
        <taxon>Micromonas</taxon>
    </lineage>
</organism>
<evidence type="ECO:0000313" key="3">
    <source>
        <dbReference type="Proteomes" id="UP000002009"/>
    </source>
</evidence>
<reference evidence="2 3" key="1">
    <citation type="journal article" date="2009" name="Science">
        <title>Green evolution and dynamic adaptations revealed by genomes of the marine picoeukaryotes Micromonas.</title>
        <authorList>
            <person name="Worden A.Z."/>
            <person name="Lee J.H."/>
            <person name="Mock T."/>
            <person name="Rouze P."/>
            <person name="Simmons M.P."/>
            <person name="Aerts A.L."/>
            <person name="Allen A.E."/>
            <person name="Cuvelier M.L."/>
            <person name="Derelle E."/>
            <person name="Everett M.V."/>
            <person name="Foulon E."/>
            <person name="Grimwood J."/>
            <person name="Gundlach H."/>
            <person name="Henrissat B."/>
            <person name="Napoli C."/>
            <person name="McDonald S.M."/>
            <person name="Parker M.S."/>
            <person name="Rombauts S."/>
            <person name="Salamov A."/>
            <person name="Von Dassow P."/>
            <person name="Badger J.H."/>
            <person name="Coutinho P.M."/>
            <person name="Demir E."/>
            <person name="Dubchak I."/>
            <person name="Gentemann C."/>
            <person name="Eikrem W."/>
            <person name="Gready J.E."/>
            <person name="John U."/>
            <person name="Lanier W."/>
            <person name="Lindquist E.A."/>
            <person name="Lucas S."/>
            <person name="Mayer K.F."/>
            <person name="Moreau H."/>
            <person name="Not F."/>
            <person name="Otillar R."/>
            <person name="Panaud O."/>
            <person name="Pangilinan J."/>
            <person name="Paulsen I."/>
            <person name="Piegu B."/>
            <person name="Poliakov A."/>
            <person name="Robbens S."/>
            <person name="Schmutz J."/>
            <person name="Toulza E."/>
            <person name="Wyss T."/>
            <person name="Zelensky A."/>
            <person name="Zhou K."/>
            <person name="Armbrust E.V."/>
            <person name="Bhattacharya D."/>
            <person name="Goodenough U.W."/>
            <person name="Van de Peer Y."/>
            <person name="Grigoriev I.V."/>
        </authorList>
    </citation>
    <scope>NUCLEOTIDE SEQUENCE [LARGE SCALE GENOMIC DNA]</scope>
    <source>
        <strain evidence="3">RCC299 / NOUM17</strain>
    </source>
</reference>